<dbReference type="GO" id="GO:0061630">
    <property type="term" value="F:ubiquitin protein ligase activity"/>
    <property type="evidence" value="ECO:0007669"/>
    <property type="project" value="InterPro"/>
</dbReference>
<evidence type="ECO:0000259" key="9">
    <source>
        <dbReference type="PROSITE" id="PS51867"/>
    </source>
</evidence>
<comment type="subcellular location">
    <subcellularLocation>
        <location evidence="1">Cytoplasm</location>
    </subcellularLocation>
</comment>
<evidence type="ECO:0000259" key="8">
    <source>
        <dbReference type="PROSITE" id="PS50897"/>
    </source>
</evidence>
<dbReference type="Pfam" id="PF10607">
    <property type="entry name" value="CTLH"/>
    <property type="match status" value="1"/>
</dbReference>
<protein>
    <submittedName>
        <fullName evidence="10">GID complex subunit containing RING finger motif</fullName>
    </submittedName>
</protein>
<dbReference type="InterPro" id="IPR024964">
    <property type="entry name" value="CTLH/CRA"/>
</dbReference>
<sequence length="516" mass="59852">MAEKSIFNEPDVDFHLKLNQQLFHIPYELLSKRIKHAQAVINKETKSLHEHTAALNQIFEHNDVEHDELALAKITEMIRKVDHIERFLNTQIKSYYQILNRIKKRLEFFHELKDIKSQNSGTSHNGNNEGTRTKLIQWYQSYTNILIGDYLTRNNPIKYNSETKDHWNSGVVFLKQSQLDDLIDYDVLLEANRISTSLLHERNLLPLISWINENKKTLTKKSSILEFQARLQEYIELLKVDNYTDAIVCFQRFLLPFVKSNFTDLKLASGLLIFIKYCNDQKPTSSTSSGFDTEEIKSQSLPMKKDRIFQHFFHKSLPRITSKPAVNTTDYDKSSLINLQSGDFERYLNLLDDQRWSVLNDLFLSDFYSMYGISQNDPLLIYLSLGISSLKTRDCLHPSDDENGNQETETATTAEKGVEDLQLFTLHSLKRKNCPVCSETFKPITQALPFAHHIQSQLFENPILLPNGNVYDSKKLKKLAKTLKKQNLISLNPGQIMDPVDMKIFCESDSIKMYPT</sequence>
<keyword evidence="5 7" id="KW-0863">Zinc-finger</keyword>
<dbReference type="GO" id="GO:0005634">
    <property type="term" value="C:nucleus"/>
    <property type="evidence" value="ECO:0007669"/>
    <property type="project" value="TreeGrafter"/>
</dbReference>
<feature type="domain" description="CTLH" evidence="8">
    <location>
        <begin position="187"/>
        <end position="245"/>
    </location>
</feature>
<reference evidence="10 11" key="1">
    <citation type="journal article" date="2019" name="BMC Genomics">
        <title>Chromosome level assembly and comparative genome analysis confirm lager-brewing yeasts originated from a single hybridization.</title>
        <authorList>
            <person name="Salazar A.N."/>
            <person name="Gorter de Vries A.R."/>
            <person name="van den Broek M."/>
            <person name="Brouwers N."/>
            <person name="de la Torre Cortes P."/>
            <person name="Kuijpers N.G.A."/>
            <person name="Daran J.G."/>
            <person name="Abeel T."/>
        </authorList>
    </citation>
    <scope>NUCLEOTIDE SEQUENCE [LARGE SCALE GENOMIC DNA]</scope>
    <source>
        <strain evidence="10 11">CBS 1483</strain>
    </source>
</reference>
<feature type="zinc finger region" description="RING-Gid-type" evidence="7">
    <location>
        <begin position="434"/>
        <end position="501"/>
    </location>
</feature>
<dbReference type="GO" id="GO:0034657">
    <property type="term" value="C:GID complex"/>
    <property type="evidence" value="ECO:0007669"/>
    <property type="project" value="TreeGrafter"/>
</dbReference>
<dbReference type="PANTHER" id="PTHR12170">
    <property type="entry name" value="MACROPHAGE ERYTHROBLAST ATTACHER-RELATED"/>
    <property type="match status" value="1"/>
</dbReference>
<dbReference type="OrthoDB" id="1933455at2759"/>
<accession>A0A6C1DTD3</accession>
<dbReference type="InterPro" id="IPR006595">
    <property type="entry name" value="CTLH_C"/>
</dbReference>
<evidence type="ECO:0000256" key="6">
    <source>
        <dbReference type="ARBA" id="ARBA00022833"/>
    </source>
</evidence>
<dbReference type="SMART" id="SM00668">
    <property type="entry name" value="CTLH"/>
    <property type="match status" value="1"/>
</dbReference>
<proteinExistence type="inferred from homology"/>
<keyword evidence="4" id="KW-0479">Metal-binding</keyword>
<dbReference type="PANTHER" id="PTHR12170:SF2">
    <property type="entry name" value="E3 UBIQUITIN-PROTEIN TRANSFERASE MAEA"/>
    <property type="match status" value="1"/>
</dbReference>
<comment type="similarity">
    <text evidence="2">Belongs to the FYV10 family.</text>
</comment>
<dbReference type="InterPro" id="IPR044063">
    <property type="entry name" value="ZF_RING_GID"/>
</dbReference>
<dbReference type="PROSITE" id="PS50897">
    <property type="entry name" value="CTLH"/>
    <property type="match status" value="1"/>
</dbReference>
<dbReference type="PROSITE" id="PS51867">
    <property type="entry name" value="ZF_RING_GID"/>
    <property type="match status" value="1"/>
</dbReference>
<organism evidence="10 11">
    <name type="scientific">Saccharomyces pastorianus</name>
    <name type="common">Lager yeast</name>
    <name type="synonym">Saccharomyces cerevisiae x Saccharomyces eubayanus</name>
    <dbReference type="NCBI Taxonomy" id="27292"/>
    <lineage>
        <taxon>Eukaryota</taxon>
        <taxon>Fungi</taxon>
        <taxon>Dikarya</taxon>
        <taxon>Ascomycota</taxon>
        <taxon>Saccharomycotina</taxon>
        <taxon>Saccharomycetes</taxon>
        <taxon>Saccharomycetales</taxon>
        <taxon>Saccharomycetaceae</taxon>
        <taxon>Saccharomyces</taxon>
    </lineage>
</organism>
<evidence type="ECO:0000256" key="2">
    <source>
        <dbReference type="ARBA" id="ARBA00010615"/>
    </source>
</evidence>
<evidence type="ECO:0000256" key="1">
    <source>
        <dbReference type="ARBA" id="ARBA00004496"/>
    </source>
</evidence>
<dbReference type="EMBL" id="CP048990">
    <property type="protein sequence ID" value="QID80139.1"/>
    <property type="molecule type" value="Genomic_DNA"/>
</dbReference>
<name>A0A6C1DTD3_SACPS</name>
<evidence type="ECO:0000256" key="4">
    <source>
        <dbReference type="ARBA" id="ARBA00022723"/>
    </source>
</evidence>
<evidence type="ECO:0000313" key="10">
    <source>
        <dbReference type="EMBL" id="QID80139.1"/>
    </source>
</evidence>
<keyword evidence="3" id="KW-0963">Cytoplasm</keyword>
<evidence type="ECO:0000256" key="5">
    <source>
        <dbReference type="ARBA" id="ARBA00022771"/>
    </source>
</evidence>
<feature type="domain" description="RING-Gid-type" evidence="9">
    <location>
        <begin position="434"/>
        <end position="501"/>
    </location>
</feature>
<dbReference type="GO" id="GO:0008270">
    <property type="term" value="F:zinc ion binding"/>
    <property type="evidence" value="ECO:0007669"/>
    <property type="project" value="UniProtKB-KW"/>
</dbReference>
<gene>
    <name evidence="10" type="primary">FYV10_1</name>
    <name evidence="10" type="ORF">GRS66_002445</name>
</gene>
<keyword evidence="6" id="KW-0862">Zinc</keyword>
<dbReference type="GO" id="GO:0005737">
    <property type="term" value="C:cytoplasm"/>
    <property type="evidence" value="ECO:0007669"/>
    <property type="project" value="UniProtKB-SubCell"/>
</dbReference>
<dbReference type="GO" id="GO:0043161">
    <property type="term" value="P:proteasome-mediated ubiquitin-dependent protein catabolic process"/>
    <property type="evidence" value="ECO:0007669"/>
    <property type="project" value="InterPro"/>
</dbReference>
<dbReference type="AlphaFoldDB" id="A0A6C1DTD3"/>
<dbReference type="InterPro" id="IPR045098">
    <property type="entry name" value="Fyv10_fam"/>
</dbReference>
<evidence type="ECO:0000313" key="11">
    <source>
        <dbReference type="Proteomes" id="UP000501346"/>
    </source>
</evidence>
<evidence type="ECO:0000256" key="7">
    <source>
        <dbReference type="PROSITE-ProRule" id="PRU01215"/>
    </source>
</evidence>
<evidence type="ECO:0000256" key="3">
    <source>
        <dbReference type="ARBA" id="ARBA00022490"/>
    </source>
</evidence>
<keyword evidence="11" id="KW-1185">Reference proteome</keyword>
<dbReference type="Proteomes" id="UP000501346">
    <property type="component" value="Chromosome ScIX"/>
</dbReference>